<reference evidence="1" key="1">
    <citation type="submission" date="2024-09" db="EMBL/GenBank/DDBJ databases">
        <title>Black Yeasts Isolated from many extreme environments.</title>
        <authorList>
            <person name="Coleine C."/>
            <person name="Stajich J.E."/>
            <person name="Selbmann L."/>
        </authorList>
    </citation>
    <scope>NUCLEOTIDE SEQUENCE</scope>
    <source>
        <strain evidence="1">CCFEE 5737</strain>
    </source>
</reference>
<name>A0ACC3DUJ6_9PEZI</name>
<proteinExistence type="predicted"/>
<accession>A0ACC3DUJ6</accession>
<evidence type="ECO:0000313" key="2">
    <source>
        <dbReference type="Proteomes" id="UP001186974"/>
    </source>
</evidence>
<keyword evidence="2" id="KW-1185">Reference proteome</keyword>
<protein>
    <submittedName>
        <fullName evidence="1">Uncharacterized protein</fullName>
    </submittedName>
</protein>
<comment type="caution">
    <text evidence="1">The sequence shown here is derived from an EMBL/GenBank/DDBJ whole genome shotgun (WGS) entry which is preliminary data.</text>
</comment>
<evidence type="ECO:0000313" key="1">
    <source>
        <dbReference type="EMBL" id="KAK3080219.1"/>
    </source>
</evidence>
<organism evidence="1 2">
    <name type="scientific">Coniosporium uncinatum</name>
    <dbReference type="NCBI Taxonomy" id="93489"/>
    <lineage>
        <taxon>Eukaryota</taxon>
        <taxon>Fungi</taxon>
        <taxon>Dikarya</taxon>
        <taxon>Ascomycota</taxon>
        <taxon>Pezizomycotina</taxon>
        <taxon>Dothideomycetes</taxon>
        <taxon>Dothideomycetes incertae sedis</taxon>
        <taxon>Coniosporium</taxon>
    </lineage>
</organism>
<dbReference type="EMBL" id="JAWDJW010000676">
    <property type="protein sequence ID" value="KAK3080219.1"/>
    <property type="molecule type" value="Genomic_DNA"/>
</dbReference>
<gene>
    <name evidence="1" type="ORF">LTS18_002817</name>
</gene>
<dbReference type="Proteomes" id="UP001186974">
    <property type="component" value="Unassembled WGS sequence"/>
</dbReference>
<sequence length="156" mass="17597">MIIKLSCLTSPCTRVLAGVIVPDTQLITSGLAFARSDSIDYTYNHIIRSFLFSFTIADKFTATQSRDREAQPPYSKILSSDKRFEVDGANAAREFLTRKGQDDQWNKHRLQLVWHAIALHTIRSIVFHEEPEVQTYAYGIWADLQGPARVPGGLLS</sequence>